<feature type="domain" description="EAL" evidence="1">
    <location>
        <begin position="688"/>
        <end position="944"/>
    </location>
</feature>
<dbReference type="CDD" id="cd01949">
    <property type="entry name" value="GGDEF"/>
    <property type="match status" value="1"/>
</dbReference>
<organism evidence="3 4">
    <name type="scientific">Sanguibacter antarcticus</name>
    <dbReference type="NCBI Taxonomy" id="372484"/>
    <lineage>
        <taxon>Bacteria</taxon>
        <taxon>Bacillati</taxon>
        <taxon>Actinomycetota</taxon>
        <taxon>Actinomycetes</taxon>
        <taxon>Micrococcales</taxon>
        <taxon>Sanguibacteraceae</taxon>
        <taxon>Sanguibacter</taxon>
    </lineage>
</organism>
<sequence>MVTTDPREASCATTKLLLTYVRAQGGDGAVARVIEQSGVEYTVADLEDTSRWISHDSRLRLFSAATAVVGHDQVMTEVGAAAMRSDVRSVIVPMLRASGSSREAYRRLPAVIQHLTSVSVLRVVTSSPGAATLEMQREHEHSRLDCDYAQGLLSAVPTLWGLAPATVTHTTGPGENGEVCRFEVAWIDSVRPSTPRRRRRSEADLVALRAQMHELQVAAADLVASQDVPTVLDRIVHHAAMVTDAQAYLLVIDDVDGTGRAVRSTGLTEEREAHLAQVLLSDEPLGDDAVVVDVASSRRVHGRLVALYSTGDGQRRRSRELLEAYAHHAASALDLLTALEESRREERRAADLLALAHDLAVATDSVAVAQVLAEALPQIVGCRGSTVMQWEAALGSFRVVAAAGLEEAARDVVLSTTFRADQIPEIVGILTHHGPLLVDIRTASPVLQQVLRASGSQSVVVVPLLAGDELMGVVTAGFSGFLDGTGQHHEALARIAGMSDQGATALQNARLLATVRHQSQHDALTGLPNRLLFARLLDEGLRGASGEASTAVLFCDLDRFKHINDALGHAAGDELLRQVSARLRGELRPGDVVGRLGGDEFAILLTDIDDERQPFAVAMRLVDALDEPFRIDGREVRITASVGVAIHSGTDGRGDKLLAASDSAMYIAKQSGRNQVAISGEALARRIVPSLEAELSKAAGAGELRLHFQPVVDVSGTDDLTVVGAEALLRWHHPRLGLLAPGAFLPLAEEAGLVTDLDLWALDAACKQLAGWPATSDRPLHVAVNLASASLVDPRLVPAVRAALTTYGLLPSRLHLELVESRSLIDLPGVIERMDELRQLGVRISLDDFGTGYSTLAWLQALPVDQIKIDRSFIMQLPKHGASLAVVRGVLALARELGIEVIAEGVEEPEQLAMLREIGCELVQGFLLGRPAPELDQSRPVVGG</sequence>
<dbReference type="SUPFAM" id="SSF141868">
    <property type="entry name" value="EAL domain-like"/>
    <property type="match status" value="1"/>
</dbReference>
<dbReference type="SUPFAM" id="SSF55781">
    <property type="entry name" value="GAF domain-like"/>
    <property type="match status" value="2"/>
</dbReference>
<dbReference type="RefSeq" id="WP_098454722.1">
    <property type="nucleotide sequence ID" value="NZ_PDJG01000001.1"/>
</dbReference>
<dbReference type="InterPro" id="IPR052155">
    <property type="entry name" value="Biofilm_reg_signaling"/>
</dbReference>
<dbReference type="Pfam" id="PF00563">
    <property type="entry name" value="EAL"/>
    <property type="match status" value="1"/>
</dbReference>
<evidence type="ECO:0000259" key="2">
    <source>
        <dbReference type="PROSITE" id="PS50887"/>
    </source>
</evidence>
<dbReference type="SUPFAM" id="SSF55073">
    <property type="entry name" value="Nucleotide cyclase"/>
    <property type="match status" value="1"/>
</dbReference>
<dbReference type="FunFam" id="3.30.70.270:FF:000001">
    <property type="entry name" value="Diguanylate cyclase domain protein"/>
    <property type="match status" value="1"/>
</dbReference>
<evidence type="ECO:0000259" key="1">
    <source>
        <dbReference type="PROSITE" id="PS50883"/>
    </source>
</evidence>
<dbReference type="Pfam" id="PF00990">
    <property type="entry name" value="GGDEF"/>
    <property type="match status" value="1"/>
</dbReference>
<dbReference type="InterPro" id="IPR003018">
    <property type="entry name" value="GAF"/>
</dbReference>
<dbReference type="PANTHER" id="PTHR44757:SF2">
    <property type="entry name" value="BIOFILM ARCHITECTURE MAINTENANCE PROTEIN MBAA"/>
    <property type="match status" value="1"/>
</dbReference>
<dbReference type="InterPro" id="IPR001633">
    <property type="entry name" value="EAL_dom"/>
</dbReference>
<dbReference type="Pfam" id="PF01590">
    <property type="entry name" value="GAF"/>
    <property type="match status" value="1"/>
</dbReference>
<reference evidence="3 4" key="1">
    <citation type="submission" date="2017-10" db="EMBL/GenBank/DDBJ databases">
        <title>Sequencing the genomes of 1000 actinobacteria strains.</title>
        <authorList>
            <person name="Klenk H.-P."/>
        </authorList>
    </citation>
    <scope>NUCLEOTIDE SEQUENCE [LARGE SCALE GENOMIC DNA]</scope>
    <source>
        <strain evidence="3 4">DSM 18966</strain>
    </source>
</reference>
<gene>
    <name evidence="3" type="ORF">ATL42_1404</name>
</gene>
<proteinExistence type="predicted"/>
<dbReference type="InterPro" id="IPR035919">
    <property type="entry name" value="EAL_sf"/>
</dbReference>
<dbReference type="PROSITE" id="PS50887">
    <property type="entry name" value="GGDEF"/>
    <property type="match status" value="1"/>
</dbReference>
<dbReference type="CDD" id="cd01948">
    <property type="entry name" value="EAL"/>
    <property type="match status" value="1"/>
</dbReference>
<protein>
    <submittedName>
        <fullName evidence="3">Diguanylate cyclase (GGDEF)-like protein</fullName>
    </submittedName>
</protein>
<dbReference type="PANTHER" id="PTHR44757">
    <property type="entry name" value="DIGUANYLATE CYCLASE DGCP"/>
    <property type="match status" value="1"/>
</dbReference>
<name>A0A2A9E3C3_9MICO</name>
<comment type="caution">
    <text evidence="3">The sequence shown here is derived from an EMBL/GenBank/DDBJ whole genome shotgun (WGS) entry which is preliminary data.</text>
</comment>
<dbReference type="InterPro" id="IPR029787">
    <property type="entry name" value="Nucleotide_cyclase"/>
</dbReference>
<feature type="domain" description="GGDEF" evidence="2">
    <location>
        <begin position="548"/>
        <end position="681"/>
    </location>
</feature>
<dbReference type="InterPro" id="IPR000160">
    <property type="entry name" value="GGDEF_dom"/>
</dbReference>
<dbReference type="NCBIfam" id="TIGR00254">
    <property type="entry name" value="GGDEF"/>
    <property type="match status" value="1"/>
</dbReference>
<dbReference type="Gene3D" id="3.30.450.40">
    <property type="match status" value="1"/>
</dbReference>
<dbReference type="SMART" id="SM00052">
    <property type="entry name" value="EAL"/>
    <property type="match status" value="1"/>
</dbReference>
<evidence type="ECO:0000313" key="4">
    <source>
        <dbReference type="Proteomes" id="UP000225548"/>
    </source>
</evidence>
<accession>A0A2A9E3C3</accession>
<dbReference type="EMBL" id="PDJG01000001">
    <property type="protein sequence ID" value="PFG33527.1"/>
    <property type="molecule type" value="Genomic_DNA"/>
</dbReference>
<dbReference type="Gene3D" id="3.30.70.270">
    <property type="match status" value="1"/>
</dbReference>
<dbReference type="OrthoDB" id="23692at2"/>
<dbReference type="Proteomes" id="UP000225548">
    <property type="component" value="Unassembled WGS sequence"/>
</dbReference>
<dbReference type="AlphaFoldDB" id="A0A2A9E3C3"/>
<dbReference type="SMART" id="SM00267">
    <property type="entry name" value="GGDEF"/>
    <property type="match status" value="1"/>
</dbReference>
<dbReference type="InterPro" id="IPR029016">
    <property type="entry name" value="GAF-like_dom_sf"/>
</dbReference>
<evidence type="ECO:0000313" key="3">
    <source>
        <dbReference type="EMBL" id="PFG33527.1"/>
    </source>
</evidence>
<dbReference type="SMART" id="SM00065">
    <property type="entry name" value="GAF"/>
    <property type="match status" value="1"/>
</dbReference>
<dbReference type="InterPro" id="IPR043128">
    <property type="entry name" value="Rev_trsase/Diguanyl_cyclase"/>
</dbReference>
<dbReference type="PROSITE" id="PS50883">
    <property type="entry name" value="EAL"/>
    <property type="match status" value="1"/>
</dbReference>
<keyword evidence="4" id="KW-1185">Reference proteome</keyword>
<dbReference type="Gene3D" id="3.20.20.450">
    <property type="entry name" value="EAL domain"/>
    <property type="match status" value="1"/>
</dbReference>